<dbReference type="EMBL" id="DOYJ01000099">
    <property type="protein sequence ID" value="HCB75179.1"/>
    <property type="molecule type" value="Genomic_DNA"/>
</dbReference>
<dbReference type="AlphaFoldDB" id="A0A3D0W9G3"/>
<evidence type="ECO:0000256" key="2">
    <source>
        <dbReference type="ARBA" id="ARBA00004141"/>
    </source>
</evidence>
<dbReference type="PANTHER" id="PTHR42837">
    <property type="entry name" value="REGULATOR OF SIGMA-E PROTEASE RSEP"/>
    <property type="match status" value="1"/>
</dbReference>
<dbReference type="Gene3D" id="2.30.42.10">
    <property type="match status" value="1"/>
</dbReference>
<protein>
    <submittedName>
        <fullName evidence="13">RIP metalloprotease RseP</fullName>
    </submittedName>
</protein>
<keyword evidence="9 13" id="KW-0482">Metalloprotease</keyword>
<dbReference type="PANTHER" id="PTHR42837:SF2">
    <property type="entry name" value="MEMBRANE METALLOPROTEASE ARASP2, CHLOROPLASTIC-RELATED"/>
    <property type="match status" value="1"/>
</dbReference>
<keyword evidence="10 11" id="KW-0472">Membrane</keyword>
<feature type="transmembrane region" description="Helical" evidence="11">
    <location>
        <begin position="6"/>
        <end position="24"/>
    </location>
</feature>
<dbReference type="SUPFAM" id="SSF50156">
    <property type="entry name" value="PDZ domain-like"/>
    <property type="match status" value="1"/>
</dbReference>
<dbReference type="InterPro" id="IPR004387">
    <property type="entry name" value="Pept_M50_Zn"/>
</dbReference>
<keyword evidence="8 11" id="KW-1133">Transmembrane helix</keyword>
<dbReference type="InterPro" id="IPR001478">
    <property type="entry name" value="PDZ"/>
</dbReference>
<comment type="cofactor">
    <cofactor evidence="1">
        <name>Zn(2+)</name>
        <dbReference type="ChEBI" id="CHEBI:29105"/>
    </cofactor>
</comment>
<comment type="subcellular location">
    <subcellularLocation>
        <location evidence="2">Membrane</location>
        <topology evidence="2">Multi-pass membrane protein</topology>
    </subcellularLocation>
</comment>
<gene>
    <name evidence="13" type="ORF">DEP91_03265</name>
</gene>
<dbReference type="GO" id="GO:0016020">
    <property type="term" value="C:membrane"/>
    <property type="evidence" value="ECO:0007669"/>
    <property type="project" value="UniProtKB-SubCell"/>
</dbReference>
<feature type="domain" description="PDZ" evidence="12">
    <location>
        <begin position="121"/>
        <end position="198"/>
    </location>
</feature>
<feature type="transmembrane region" description="Helical" evidence="11">
    <location>
        <begin position="110"/>
        <end position="136"/>
    </location>
</feature>
<dbReference type="Pfam" id="PF17820">
    <property type="entry name" value="PDZ_6"/>
    <property type="match status" value="1"/>
</dbReference>
<keyword evidence="6" id="KW-0378">Hydrolase</keyword>
<dbReference type="Pfam" id="PF02163">
    <property type="entry name" value="Peptidase_M50"/>
    <property type="match status" value="1"/>
</dbReference>
<evidence type="ECO:0000256" key="7">
    <source>
        <dbReference type="ARBA" id="ARBA00022833"/>
    </source>
</evidence>
<dbReference type="InterPro" id="IPR041489">
    <property type="entry name" value="PDZ_6"/>
</dbReference>
<comment type="similarity">
    <text evidence="3">Belongs to the peptidase M50B family.</text>
</comment>
<feature type="transmembrane region" description="Helical" evidence="11">
    <location>
        <begin position="295"/>
        <end position="314"/>
    </location>
</feature>
<evidence type="ECO:0000256" key="11">
    <source>
        <dbReference type="SAM" id="Phobius"/>
    </source>
</evidence>
<keyword evidence="4 13" id="KW-0645">Protease</keyword>
<dbReference type="GO" id="GO:0004222">
    <property type="term" value="F:metalloendopeptidase activity"/>
    <property type="evidence" value="ECO:0007669"/>
    <property type="project" value="InterPro"/>
</dbReference>
<evidence type="ECO:0000259" key="12">
    <source>
        <dbReference type="SMART" id="SM00228"/>
    </source>
</evidence>
<proteinExistence type="inferred from homology"/>
<feature type="transmembrane region" description="Helical" evidence="11">
    <location>
        <begin position="342"/>
        <end position="360"/>
    </location>
</feature>
<evidence type="ECO:0000313" key="13">
    <source>
        <dbReference type="EMBL" id="HCB75179.1"/>
    </source>
</evidence>
<name>A0A3D0W9G3_9SPHN</name>
<dbReference type="CDD" id="cd06163">
    <property type="entry name" value="S2P-M50_PDZ_RseP-like"/>
    <property type="match status" value="1"/>
</dbReference>
<evidence type="ECO:0000256" key="4">
    <source>
        <dbReference type="ARBA" id="ARBA00022670"/>
    </source>
</evidence>
<dbReference type="InterPro" id="IPR008915">
    <property type="entry name" value="Peptidase_M50"/>
</dbReference>
<evidence type="ECO:0000256" key="8">
    <source>
        <dbReference type="ARBA" id="ARBA00022989"/>
    </source>
</evidence>
<evidence type="ECO:0000256" key="3">
    <source>
        <dbReference type="ARBA" id="ARBA00007931"/>
    </source>
</evidence>
<sequence length="377" mass="40387">MIENPGVLFTVLAFVGVIGPLVFVHEMGHYLAGRWFGVKAEAFSIGFGREVAGFTDRRGTRWKFGWLPLGGYVRFAGDMNPASQPSPEWLSLPAAERAQTFQAKPVWQRAIIVAAGPAINFFLAILILGGFAYAYGVSRTPPIVGIVAPNSAAAAAGLIPGDRVRSLGGRAIETFDDIAGFARLRPAERTEIVIDRNGASQTLVATIGEQRERDRFGNEYRIGRLGIGPAGTVRQPIGLIEAPLVGVQRTGEIVGMMVDTIGQIVSGRRSMDELGGPLRIAQVSGQQLSLGLPEFIGLIALISINLGFINLLPVPMLDGGHLLFYAIEAVRRRPVDPQVLEWAFRGGLAALLALMLLVTINDLGAFGLWRSLAGLIG</sequence>
<evidence type="ECO:0000256" key="6">
    <source>
        <dbReference type="ARBA" id="ARBA00022801"/>
    </source>
</evidence>
<reference evidence="13 14" key="1">
    <citation type="journal article" date="2018" name="Nat. Biotechnol.">
        <title>A standardized bacterial taxonomy based on genome phylogeny substantially revises the tree of life.</title>
        <authorList>
            <person name="Parks D.H."/>
            <person name="Chuvochina M."/>
            <person name="Waite D.W."/>
            <person name="Rinke C."/>
            <person name="Skarshewski A."/>
            <person name="Chaumeil P.A."/>
            <person name="Hugenholtz P."/>
        </authorList>
    </citation>
    <scope>NUCLEOTIDE SEQUENCE [LARGE SCALE GENOMIC DNA]</scope>
    <source>
        <strain evidence="13">UBA9015</strain>
    </source>
</reference>
<dbReference type="InterPro" id="IPR036034">
    <property type="entry name" value="PDZ_sf"/>
</dbReference>
<comment type="caution">
    <text evidence="13">The sequence shown here is derived from an EMBL/GenBank/DDBJ whole genome shotgun (WGS) entry which is preliminary data.</text>
</comment>
<accession>A0A3D0W9G3</accession>
<keyword evidence="7" id="KW-0862">Zinc</keyword>
<evidence type="ECO:0000256" key="9">
    <source>
        <dbReference type="ARBA" id="ARBA00023049"/>
    </source>
</evidence>
<evidence type="ECO:0000256" key="1">
    <source>
        <dbReference type="ARBA" id="ARBA00001947"/>
    </source>
</evidence>
<evidence type="ECO:0000256" key="10">
    <source>
        <dbReference type="ARBA" id="ARBA00023136"/>
    </source>
</evidence>
<dbReference type="Proteomes" id="UP000262699">
    <property type="component" value="Unassembled WGS sequence"/>
</dbReference>
<dbReference type="GO" id="GO:0006508">
    <property type="term" value="P:proteolysis"/>
    <property type="evidence" value="ECO:0007669"/>
    <property type="project" value="UniProtKB-KW"/>
</dbReference>
<organism evidence="13 14">
    <name type="scientific">Sphingomonas bacterium</name>
    <dbReference type="NCBI Taxonomy" id="1895847"/>
    <lineage>
        <taxon>Bacteria</taxon>
        <taxon>Pseudomonadati</taxon>
        <taxon>Pseudomonadota</taxon>
        <taxon>Alphaproteobacteria</taxon>
        <taxon>Sphingomonadales</taxon>
        <taxon>Sphingomonadaceae</taxon>
        <taxon>Sphingomonas</taxon>
    </lineage>
</organism>
<dbReference type="SMART" id="SM00228">
    <property type="entry name" value="PDZ"/>
    <property type="match status" value="1"/>
</dbReference>
<keyword evidence="5 11" id="KW-0812">Transmembrane</keyword>
<evidence type="ECO:0000256" key="5">
    <source>
        <dbReference type="ARBA" id="ARBA00022692"/>
    </source>
</evidence>
<evidence type="ECO:0000313" key="14">
    <source>
        <dbReference type="Proteomes" id="UP000262699"/>
    </source>
</evidence>